<evidence type="ECO:0000313" key="4">
    <source>
        <dbReference type="EMBL" id="KKA18531.1"/>
    </source>
</evidence>
<dbReference type="CDD" id="cd02440">
    <property type="entry name" value="AdoMet_MTases"/>
    <property type="match status" value="1"/>
</dbReference>
<gene>
    <name evidence="4" type="ORF">T310_7525</name>
</gene>
<dbReference type="EMBL" id="LASV01000446">
    <property type="protein sequence ID" value="KKA18531.1"/>
    <property type="molecule type" value="Genomic_DNA"/>
</dbReference>
<evidence type="ECO:0000313" key="5">
    <source>
        <dbReference type="Proteomes" id="UP000053958"/>
    </source>
</evidence>
<dbReference type="GO" id="GO:0032259">
    <property type="term" value="P:methylation"/>
    <property type="evidence" value="ECO:0007669"/>
    <property type="project" value="UniProtKB-KW"/>
</dbReference>
<dbReference type="Gene3D" id="3.40.50.150">
    <property type="entry name" value="Vaccinia Virus protein VP39"/>
    <property type="match status" value="1"/>
</dbReference>
<dbReference type="InterPro" id="IPR050447">
    <property type="entry name" value="Erg6_SMT_methyltransf"/>
</dbReference>
<dbReference type="STRING" id="1408163.A0A0F4YKY2"/>
<protein>
    <submittedName>
        <fullName evidence="4">Sterol 24-C-methyltransferase</fullName>
        <ecNumber evidence="4">2.1.1.41</ecNumber>
    </submittedName>
</protein>
<evidence type="ECO:0000259" key="3">
    <source>
        <dbReference type="Pfam" id="PF08241"/>
    </source>
</evidence>
<name>A0A0F4YKY2_RASE3</name>
<dbReference type="InterPro" id="IPR029063">
    <property type="entry name" value="SAM-dependent_MTases_sf"/>
</dbReference>
<dbReference type="GO" id="GO:0003838">
    <property type="term" value="F:sterol 24-C-methyltransferase activity"/>
    <property type="evidence" value="ECO:0007669"/>
    <property type="project" value="UniProtKB-EC"/>
</dbReference>
<dbReference type="SUPFAM" id="SSF53335">
    <property type="entry name" value="S-adenosyl-L-methionine-dependent methyltransferases"/>
    <property type="match status" value="1"/>
</dbReference>
<evidence type="ECO:0000256" key="1">
    <source>
        <dbReference type="ARBA" id="ARBA00022679"/>
    </source>
</evidence>
<dbReference type="EC" id="2.1.1.41" evidence="4"/>
<dbReference type="GeneID" id="25319797"/>
<sequence>MAESDQEPLINDNPSLQSYYCSLESRIGYRLFLGGTRHFGYYETDTWWPFPIGKALRAMEDHLSQSLALEAGAEVLDAGCGVGHVAIHLARKGLRIQAIDVVDHHLVKARRNVKAAGLDNAVTVRKGDYHHLEHFPSECVDGVYTMETFVHATDPAAALGEFFRVLKPGGSIALYEYDHRQREAALQAASEKLVTTLESINKYAAMPANTLFDQGVLPAMMEEAGFTDVKVTDLSVHVRPMLRLFFICAYLPYIFIKFFGLERWFINTVAGVEAYRGSHIWRYVAVTAKKPSTTDRPREAKKVQ</sequence>
<evidence type="ECO:0000256" key="2">
    <source>
        <dbReference type="ARBA" id="ARBA00038188"/>
    </source>
</evidence>
<feature type="domain" description="Methyltransferase type 11" evidence="3">
    <location>
        <begin position="76"/>
        <end position="173"/>
    </location>
</feature>
<dbReference type="PANTHER" id="PTHR44068">
    <property type="entry name" value="ZGC:194242"/>
    <property type="match status" value="1"/>
</dbReference>
<dbReference type="RefSeq" id="XP_013325143.1">
    <property type="nucleotide sequence ID" value="XM_013469689.1"/>
</dbReference>
<comment type="caution">
    <text evidence="4">The sequence shown here is derived from an EMBL/GenBank/DDBJ whole genome shotgun (WGS) entry which is preliminary data.</text>
</comment>
<dbReference type="GO" id="GO:0006696">
    <property type="term" value="P:ergosterol biosynthetic process"/>
    <property type="evidence" value="ECO:0007669"/>
    <property type="project" value="TreeGrafter"/>
</dbReference>
<organism evidence="4 5">
    <name type="scientific">Rasamsonia emersonii (strain ATCC 16479 / CBS 393.64 / IMI 116815)</name>
    <dbReference type="NCBI Taxonomy" id="1408163"/>
    <lineage>
        <taxon>Eukaryota</taxon>
        <taxon>Fungi</taxon>
        <taxon>Dikarya</taxon>
        <taxon>Ascomycota</taxon>
        <taxon>Pezizomycotina</taxon>
        <taxon>Eurotiomycetes</taxon>
        <taxon>Eurotiomycetidae</taxon>
        <taxon>Eurotiales</taxon>
        <taxon>Trichocomaceae</taxon>
        <taxon>Rasamsonia</taxon>
    </lineage>
</organism>
<dbReference type="Proteomes" id="UP000053958">
    <property type="component" value="Unassembled WGS sequence"/>
</dbReference>
<keyword evidence="1 4" id="KW-0808">Transferase</keyword>
<accession>A0A0F4YKY2</accession>
<dbReference type="GO" id="GO:0005783">
    <property type="term" value="C:endoplasmic reticulum"/>
    <property type="evidence" value="ECO:0007669"/>
    <property type="project" value="TreeGrafter"/>
</dbReference>
<keyword evidence="4" id="KW-0489">Methyltransferase</keyword>
<keyword evidence="5" id="KW-1185">Reference proteome</keyword>
<comment type="similarity">
    <text evidence="2">Belongs to the class I-like SAM-binding methyltransferase superfamily. Erg6/SMT family.</text>
</comment>
<reference evidence="4 5" key="1">
    <citation type="submission" date="2015-04" db="EMBL/GenBank/DDBJ databases">
        <authorList>
            <person name="Heijne W.H."/>
            <person name="Fedorova N.D."/>
            <person name="Nierman W.C."/>
            <person name="Vollebregt A.W."/>
            <person name="Zhao Z."/>
            <person name="Wu L."/>
            <person name="Kumar M."/>
            <person name="Stam H."/>
            <person name="van den Berg M.A."/>
            <person name="Pel H.J."/>
        </authorList>
    </citation>
    <scope>NUCLEOTIDE SEQUENCE [LARGE SCALE GENOMIC DNA]</scope>
    <source>
        <strain evidence="4 5">CBS 393.64</strain>
    </source>
</reference>
<dbReference type="Pfam" id="PF08241">
    <property type="entry name" value="Methyltransf_11"/>
    <property type="match status" value="1"/>
</dbReference>
<dbReference type="AlphaFoldDB" id="A0A0F4YKY2"/>
<dbReference type="InterPro" id="IPR013216">
    <property type="entry name" value="Methyltransf_11"/>
</dbReference>
<dbReference type="PANTHER" id="PTHR44068:SF1">
    <property type="entry name" value="HYPOTHETICAL LOC100005854"/>
    <property type="match status" value="1"/>
</dbReference>
<proteinExistence type="inferred from homology"/>
<dbReference type="OrthoDB" id="540004at2759"/>